<keyword evidence="1" id="KW-0472">Membrane</keyword>
<keyword evidence="1" id="KW-0812">Transmembrane</keyword>
<name>A0A859FCF1_9BACI</name>
<dbReference type="Proteomes" id="UP000318138">
    <property type="component" value="Chromosome"/>
</dbReference>
<dbReference type="AlphaFoldDB" id="A0A859FCF1"/>
<keyword evidence="1" id="KW-1133">Transmembrane helix</keyword>
<feature type="transmembrane region" description="Helical" evidence="1">
    <location>
        <begin position="32"/>
        <end position="49"/>
    </location>
</feature>
<sequence length="84" mass="9356">MSKKSYITLSLLCFLIGAATWIPNIALNESNSLFLLTFLINPVGILLGYKANHNLLMILNAIMAASFFVFMFVGYAIEFFLSLT</sequence>
<gene>
    <name evidence="2" type="ORF">FLK61_24245</name>
</gene>
<keyword evidence="3" id="KW-1185">Reference proteome</keyword>
<accession>A0A859FCF1</accession>
<organism evidence="2 3">
    <name type="scientific">Paenalkalicoccus suaedae</name>
    <dbReference type="NCBI Taxonomy" id="2592382"/>
    <lineage>
        <taxon>Bacteria</taxon>
        <taxon>Bacillati</taxon>
        <taxon>Bacillota</taxon>
        <taxon>Bacilli</taxon>
        <taxon>Bacillales</taxon>
        <taxon>Bacillaceae</taxon>
        <taxon>Paenalkalicoccus</taxon>
    </lineage>
</organism>
<feature type="transmembrane region" description="Helical" evidence="1">
    <location>
        <begin position="56"/>
        <end position="77"/>
    </location>
</feature>
<dbReference type="EMBL" id="CP041372">
    <property type="protein sequence ID" value="QKS69896.1"/>
    <property type="molecule type" value="Genomic_DNA"/>
</dbReference>
<evidence type="ECO:0000313" key="2">
    <source>
        <dbReference type="EMBL" id="QKS69896.1"/>
    </source>
</evidence>
<protein>
    <submittedName>
        <fullName evidence="2">Uncharacterized protein</fullName>
    </submittedName>
</protein>
<reference evidence="3" key="1">
    <citation type="submission" date="2019-07" db="EMBL/GenBank/DDBJ databases">
        <title>Bacillus alkalisoli sp. nov. isolated from saline soil.</title>
        <authorList>
            <person name="Sun J.-Q."/>
            <person name="Xu L."/>
        </authorList>
    </citation>
    <scope>NUCLEOTIDE SEQUENCE [LARGE SCALE GENOMIC DNA]</scope>
    <source>
        <strain evidence="3">M4U3P1</strain>
    </source>
</reference>
<proteinExistence type="predicted"/>
<dbReference type="RefSeq" id="WP_176007940.1">
    <property type="nucleotide sequence ID" value="NZ_CP041372.2"/>
</dbReference>
<evidence type="ECO:0000313" key="3">
    <source>
        <dbReference type="Proteomes" id="UP000318138"/>
    </source>
</evidence>
<dbReference type="KEGG" id="psua:FLK61_24245"/>
<feature type="transmembrane region" description="Helical" evidence="1">
    <location>
        <begin position="7"/>
        <end position="26"/>
    </location>
</feature>
<evidence type="ECO:0000256" key="1">
    <source>
        <dbReference type="SAM" id="Phobius"/>
    </source>
</evidence>